<organism evidence="2 3">
    <name type="scientific">Ignelater luminosus</name>
    <name type="common">Cucubano</name>
    <name type="synonym">Pyrophorus luminosus</name>
    <dbReference type="NCBI Taxonomy" id="2038154"/>
    <lineage>
        <taxon>Eukaryota</taxon>
        <taxon>Metazoa</taxon>
        <taxon>Ecdysozoa</taxon>
        <taxon>Arthropoda</taxon>
        <taxon>Hexapoda</taxon>
        <taxon>Insecta</taxon>
        <taxon>Pterygota</taxon>
        <taxon>Neoptera</taxon>
        <taxon>Endopterygota</taxon>
        <taxon>Coleoptera</taxon>
        <taxon>Polyphaga</taxon>
        <taxon>Elateriformia</taxon>
        <taxon>Elateroidea</taxon>
        <taxon>Elateridae</taxon>
        <taxon>Agrypninae</taxon>
        <taxon>Pyrophorini</taxon>
        <taxon>Ignelater</taxon>
    </lineage>
</organism>
<gene>
    <name evidence="2" type="ORF">ILUMI_09191</name>
</gene>
<protein>
    <submittedName>
        <fullName evidence="2">Uncharacterized protein</fullName>
    </submittedName>
</protein>
<dbReference type="EMBL" id="VTPC01004579">
    <property type="protein sequence ID" value="KAF2896984.1"/>
    <property type="molecule type" value="Genomic_DNA"/>
</dbReference>
<sequence>MPSIKKGSVTNEADNEESTLEIDTSSEGTDSNKRTISNADKGETTPAKKVRNKPQPQIIENMKEYFDNNTLDQLTTTTLRHWLKERSLPCTTREKKENLIQKVRKHFLEGSL</sequence>
<feature type="compositionally biased region" description="Polar residues" evidence="1">
    <location>
        <begin position="21"/>
        <end position="38"/>
    </location>
</feature>
<reference evidence="2" key="1">
    <citation type="submission" date="2019-08" db="EMBL/GenBank/DDBJ databases">
        <title>The genome of the North American firefly Photinus pyralis.</title>
        <authorList>
            <consortium name="Photinus pyralis genome working group"/>
            <person name="Fallon T.R."/>
            <person name="Sander Lower S.E."/>
            <person name="Weng J.-K."/>
        </authorList>
    </citation>
    <scope>NUCLEOTIDE SEQUENCE</scope>
    <source>
        <strain evidence="2">TRF0915ILg1</strain>
        <tissue evidence="2">Whole body</tissue>
    </source>
</reference>
<evidence type="ECO:0000313" key="3">
    <source>
        <dbReference type="Proteomes" id="UP000801492"/>
    </source>
</evidence>
<dbReference type="Proteomes" id="UP000801492">
    <property type="component" value="Unassembled WGS sequence"/>
</dbReference>
<proteinExistence type="predicted"/>
<dbReference type="Gene3D" id="1.10.720.30">
    <property type="entry name" value="SAP domain"/>
    <property type="match status" value="1"/>
</dbReference>
<evidence type="ECO:0000313" key="2">
    <source>
        <dbReference type="EMBL" id="KAF2896984.1"/>
    </source>
</evidence>
<dbReference type="OrthoDB" id="6770862at2759"/>
<evidence type="ECO:0000256" key="1">
    <source>
        <dbReference type="SAM" id="MobiDB-lite"/>
    </source>
</evidence>
<name>A0A8K0GER9_IGNLU</name>
<accession>A0A8K0GER9</accession>
<dbReference type="SUPFAM" id="SSF68906">
    <property type="entry name" value="SAP domain"/>
    <property type="match status" value="1"/>
</dbReference>
<dbReference type="AlphaFoldDB" id="A0A8K0GER9"/>
<comment type="caution">
    <text evidence="2">The sequence shown here is derived from an EMBL/GenBank/DDBJ whole genome shotgun (WGS) entry which is preliminary data.</text>
</comment>
<feature type="region of interest" description="Disordered" evidence="1">
    <location>
        <begin position="1"/>
        <end position="56"/>
    </location>
</feature>
<keyword evidence="3" id="KW-1185">Reference proteome</keyword>
<dbReference type="InterPro" id="IPR036361">
    <property type="entry name" value="SAP_dom_sf"/>
</dbReference>